<comment type="caution">
    <text evidence="2">The sequence shown here is derived from an EMBL/GenBank/DDBJ whole genome shotgun (WGS) entry which is preliminary data.</text>
</comment>
<dbReference type="Proteomes" id="UP000247515">
    <property type="component" value="Unassembled WGS sequence"/>
</dbReference>
<feature type="region of interest" description="Disordered" evidence="1">
    <location>
        <begin position="1"/>
        <end position="86"/>
    </location>
</feature>
<gene>
    <name evidence="2" type="ORF">C7400_13219</name>
</gene>
<reference evidence="2 3" key="1">
    <citation type="submission" date="2018-05" db="EMBL/GenBank/DDBJ databases">
        <title>Genomic Encyclopedia of Type Strains, Phase IV (KMG-V): Genome sequencing to study the core and pangenomes of soil and plant-associated prokaryotes.</title>
        <authorList>
            <person name="Whitman W."/>
        </authorList>
    </citation>
    <scope>NUCLEOTIDE SEQUENCE [LARGE SCALE GENOMIC DNA]</scope>
    <source>
        <strain evidence="2 3">SIr-6563</strain>
    </source>
</reference>
<dbReference type="RefSeq" id="WP_309147652.1">
    <property type="nucleotide sequence ID" value="NZ_JBBBEG010000033.1"/>
</dbReference>
<feature type="compositionally biased region" description="Basic and acidic residues" evidence="1">
    <location>
        <begin position="1"/>
        <end position="25"/>
    </location>
</feature>
<sequence length="86" mass="9439">MSERIPPEPADPVERADARRRDQRGGDVTVESDGTVKQRPHGNMDSTLVPKGKEHPERGPYEAEHDEKVPDVSADVEPRGKGDLSA</sequence>
<evidence type="ECO:0000256" key="1">
    <source>
        <dbReference type="SAM" id="MobiDB-lite"/>
    </source>
</evidence>
<protein>
    <recommendedName>
        <fullName evidence="4">MARCKS-like protein</fullName>
    </recommendedName>
</protein>
<keyword evidence="3" id="KW-1185">Reference proteome</keyword>
<evidence type="ECO:0008006" key="4">
    <source>
        <dbReference type="Google" id="ProtNLM"/>
    </source>
</evidence>
<name>A0ABX5MH11_9BURK</name>
<dbReference type="EMBL" id="QJJV01000032">
    <property type="protein sequence ID" value="PXX07040.1"/>
    <property type="molecule type" value="Genomic_DNA"/>
</dbReference>
<evidence type="ECO:0000313" key="3">
    <source>
        <dbReference type="Proteomes" id="UP000247515"/>
    </source>
</evidence>
<evidence type="ECO:0000313" key="2">
    <source>
        <dbReference type="EMBL" id="PXX07040.1"/>
    </source>
</evidence>
<proteinExistence type="predicted"/>
<feature type="compositionally biased region" description="Basic and acidic residues" evidence="1">
    <location>
        <begin position="51"/>
        <end position="86"/>
    </location>
</feature>
<accession>A0ABX5MH11</accession>
<organism evidence="2 3">
    <name type="scientific">Paraburkholderia tropica</name>
    <dbReference type="NCBI Taxonomy" id="92647"/>
    <lineage>
        <taxon>Bacteria</taxon>
        <taxon>Pseudomonadati</taxon>
        <taxon>Pseudomonadota</taxon>
        <taxon>Betaproteobacteria</taxon>
        <taxon>Burkholderiales</taxon>
        <taxon>Burkholderiaceae</taxon>
        <taxon>Paraburkholderia</taxon>
    </lineage>
</organism>